<evidence type="ECO:0000313" key="2">
    <source>
        <dbReference type="EMBL" id="PIN24900.1"/>
    </source>
</evidence>
<protein>
    <submittedName>
        <fullName evidence="2">Uncharacterized protein</fullName>
    </submittedName>
</protein>
<dbReference type="EMBL" id="NKXS01000343">
    <property type="protein sequence ID" value="PIN24900.1"/>
    <property type="molecule type" value="Genomic_DNA"/>
</dbReference>
<gene>
    <name evidence="2" type="ORF">CDL12_02365</name>
</gene>
<comment type="caution">
    <text evidence="2">The sequence shown here is derived from an EMBL/GenBank/DDBJ whole genome shotgun (WGS) entry which is preliminary data.</text>
</comment>
<organism evidence="2 3">
    <name type="scientific">Handroanthus impetiginosus</name>
    <dbReference type="NCBI Taxonomy" id="429701"/>
    <lineage>
        <taxon>Eukaryota</taxon>
        <taxon>Viridiplantae</taxon>
        <taxon>Streptophyta</taxon>
        <taxon>Embryophyta</taxon>
        <taxon>Tracheophyta</taxon>
        <taxon>Spermatophyta</taxon>
        <taxon>Magnoliopsida</taxon>
        <taxon>eudicotyledons</taxon>
        <taxon>Gunneridae</taxon>
        <taxon>Pentapetalae</taxon>
        <taxon>asterids</taxon>
        <taxon>lamiids</taxon>
        <taxon>Lamiales</taxon>
        <taxon>Bignoniaceae</taxon>
        <taxon>Crescentiina</taxon>
        <taxon>Tabebuia alliance</taxon>
        <taxon>Handroanthus</taxon>
    </lineage>
</organism>
<sequence>MHTRMFLLLQSKRIIPSQKLIKSRSILQIQASLLLLLLLLPLLTLVRLLLLLPRKRRRRRSLQRSLMKTWVSVFLTKLCRRLQSSVFGYQIESFHFSLMLWLILFFFGFSISQVTNSRPYLQFYIEYIRGFLQS</sequence>
<proteinExistence type="predicted"/>
<feature type="transmembrane region" description="Helical" evidence="1">
    <location>
        <begin position="86"/>
        <end position="111"/>
    </location>
</feature>
<evidence type="ECO:0000313" key="3">
    <source>
        <dbReference type="Proteomes" id="UP000231279"/>
    </source>
</evidence>
<dbReference type="Proteomes" id="UP000231279">
    <property type="component" value="Unassembled WGS sequence"/>
</dbReference>
<keyword evidence="1" id="KW-1133">Transmembrane helix</keyword>
<dbReference type="AlphaFoldDB" id="A0A2G9I5K9"/>
<keyword evidence="3" id="KW-1185">Reference proteome</keyword>
<keyword evidence="1" id="KW-0812">Transmembrane</keyword>
<feature type="transmembrane region" description="Helical" evidence="1">
    <location>
        <begin position="29"/>
        <end position="52"/>
    </location>
</feature>
<name>A0A2G9I5K9_9LAMI</name>
<reference evidence="3" key="1">
    <citation type="journal article" date="2018" name="Gigascience">
        <title>Genome assembly of the Pink Ipe (Handroanthus impetiginosus, Bignoniaceae), a highly valued, ecologically keystone Neotropical timber forest tree.</title>
        <authorList>
            <person name="Silva-Junior O.B."/>
            <person name="Grattapaglia D."/>
            <person name="Novaes E."/>
            <person name="Collevatti R.G."/>
        </authorList>
    </citation>
    <scope>NUCLEOTIDE SEQUENCE [LARGE SCALE GENOMIC DNA]</scope>
    <source>
        <strain evidence="3">cv. UFG-1</strain>
    </source>
</reference>
<keyword evidence="1" id="KW-0472">Membrane</keyword>
<evidence type="ECO:0000256" key="1">
    <source>
        <dbReference type="SAM" id="Phobius"/>
    </source>
</evidence>
<accession>A0A2G9I5K9</accession>